<sequence length="139" mass="15628">MQFRHKNNAQQLGFSLIEVLVGLSILAIALMAGVKALTQSVQTQTTVQQQYFAMLSANDALNRIYLQKVWPEFETYKTNCSQLNVPLVCIRSTFATPNPLFRRVVIEVYLSNPTDPTSAQGQRLAKLTTIVFNYLTSNL</sequence>
<keyword evidence="1" id="KW-0472">Membrane</keyword>
<evidence type="ECO:0000256" key="1">
    <source>
        <dbReference type="SAM" id="Phobius"/>
    </source>
</evidence>
<dbReference type="InterPro" id="IPR003413">
    <property type="entry name" value="T2SS_GspI_C"/>
</dbReference>
<dbReference type="NCBIfam" id="TIGR02532">
    <property type="entry name" value="IV_pilin_GFxxxE"/>
    <property type="match status" value="1"/>
</dbReference>
<dbReference type="GO" id="GO:0015627">
    <property type="term" value="C:type II protein secretion system complex"/>
    <property type="evidence" value="ECO:0007669"/>
    <property type="project" value="InterPro"/>
</dbReference>
<keyword evidence="1" id="KW-1133">Transmembrane helix</keyword>
<evidence type="ECO:0000259" key="2">
    <source>
        <dbReference type="Pfam" id="PF02501"/>
    </source>
</evidence>
<feature type="domain" description="Type II secretion system protein GspI C-terminal" evidence="2">
    <location>
        <begin position="48"/>
        <end position="131"/>
    </location>
</feature>
<accession>A0A953T5P8</accession>
<organism evidence="3 4">
    <name type="scientific">Zwartia hollandica</name>
    <dbReference type="NCBI Taxonomy" id="324606"/>
    <lineage>
        <taxon>Bacteria</taxon>
        <taxon>Pseudomonadati</taxon>
        <taxon>Pseudomonadota</taxon>
        <taxon>Betaproteobacteria</taxon>
        <taxon>Burkholderiales</taxon>
        <taxon>Alcaligenaceae</taxon>
        <taxon>Zwartia</taxon>
    </lineage>
</organism>
<proteinExistence type="predicted"/>
<dbReference type="Pfam" id="PF02501">
    <property type="entry name" value="T2SSI"/>
    <property type="match status" value="1"/>
</dbReference>
<dbReference type="EMBL" id="JAHXRI010000025">
    <property type="protein sequence ID" value="MBZ1351846.1"/>
    <property type="molecule type" value="Genomic_DNA"/>
</dbReference>
<feature type="transmembrane region" description="Helical" evidence="1">
    <location>
        <begin position="12"/>
        <end position="34"/>
    </location>
</feature>
<dbReference type="Pfam" id="PF07963">
    <property type="entry name" value="N_methyl"/>
    <property type="match status" value="1"/>
</dbReference>
<comment type="caution">
    <text evidence="3">The sequence shown here is derived from an EMBL/GenBank/DDBJ whole genome shotgun (WGS) entry which is preliminary data.</text>
</comment>
<dbReference type="GO" id="GO:0015628">
    <property type="term" value="P:protein secretion by the type II secretion system"/>
    <property type="evidence" value="ECO:0007669"/>
    <property type="project" value="InterPro"/>
</dbReference>
<protein>
    <submittedName>
        <fullName evidence="3">Type II secretion system protein</fullName>
    </submittedName>
</protein>
<evidence type="ECO:0000313" key="4">
    <source>
        <dbReference type="Proteomes" id="UP000739565"/>
    </source>
</evidence>
<evidence type="ECO:0000313" key="3">
    <source>
        <dbReference type="EMBL" id="MBZ1351846.1"/>
    </source>
</evidence>
<dbReference type="Gene3D" id="3.30.1300.30">
    <property type="entry name" value="GSPII I/J protein-like"/>
    <property type="match status" value="1"/>
</dbReference>
<keyword evidence="1" id="KW-0812">Transmembrane</keyword>
<dbReference type="Proteomes" id="UP000739565">
    <property type="component" value="Unassembled WGS sequence"/>
</dbReference>
<dbReference type="SUPFAM" id="SSF54523">
    <property type="entry name" value="Pili subunits"/>
    <property type="match status" value="1"/>
</dbReference>
<dbReference type="RefSeq" id="WP_259662260.1">
    <property type="nucleotide sequence ID" value="NZ_JAHXRI010000025.1"/>
</dbReference>
<reference evidence="3" key="1">
    <citation type="submission" date="2021-07" db="EMBL/GenBank/DDBJ databases">
        <title>New genus and species of the family Alcaligenaceae.</title>
        <authorList>
            <person name="Hahn M.W."/>
        </authorList>
    </citation>
    <scope>NUCLEOTIDE SEQUENCE</scope>
    <source>
        <strain evidence="3">LF4-65</strain>
    </source>
</reference>
<gene>
    <name evidence="3" type="ORF">KZZ10_14475</name>
</gene>
<name>A0A953T5P8_9BURK</name>
<dbReference type="InterPro" id="IPR045584">
    <property type="entry name" value="Pilin-like"/>
</dbReference>
<dbReference type="AlphaFoldDB" id="A0A953T5P8"/>
<keyword evidence="4" id="KW-1185">Reference proteome</keyword>
<dbReference type="InterPro" id="IPR012902">
    <property type="entry name" value="N_methyl_site"/>
</dbReference>